<dbReference type="InterPro" id="IPR015955">
    <property type="entry name" value="Lactate_DH/Glyco_Ohase_4_C"/>
</dbReference>
<comment type="caution">
    <text evidence="4">The sequence shown here is derived from an EMBL/GenBank/DDBJ whole genome shotgun (WGS) entry which is preliminary data.</text>
</comment>
<evidence type="ECO:0000313" key="4">
    <source>
        <dbReference type="EMBL" id="CAD7688357.1"/>
    </source>
</evidence>
<evidence type="ECO:0000256" key="1">
    <source>
        <dbReference type="PIRSR" id="PIRSR000102-1"/>
    </source>
</evidence>
<dbReference type="Pfam" id="PF00056">
    <property type="entry name" value="Ldh_1_N"/>
    <property type="match status" value="1"/>
</dbReference>
<feature type="binding site" evidence="2">
    <location>
        <position position="126"/>
    </location>
    <ligand>
        <name>NAD(+)</name>
        <dbReference type="ChEBI" id="CHEBI:57540"/>
    </ligand>
</feature>
<accession>A0A811ZHS5</accession>
<evidence type="ECO:0000259" key="3">
    <source>
        <dbReference type="Pfam" id="PF00056"/>
    </source>
</evidence>
<dbReference type="GO" id="GO:0006089">
    <property type="term" value="P:lactate metabolic process"/>
    <property type="evidence" value="ECO:0007669"/>
    <property type="project" value="TreeGrafter"/>
</dbReference>
<dbReference type="Gene3D" id="3.40.50.720">
    <property type="entry name" value="NAD(P)-binding Rossmann-like Domain"/>
    <property type="match status" value="1"/>
</dbReference>
<feature type="domain" description="Lactate/malate dehydrogenase N-terminal" evidence="3">
    <location>
        <begin position="35"/>
        <end position="158"/>
    </location>
</feature>
<gene>
    <name evidence="4" type="ORF">NYPRO_LOCUS21150</name>
</gene>
<dbReference type="EMBL" id="CAJHUB010000766">
    <property type="protein sequence ID" value="CAD7688357.1"/>
    <property type="molecule type" value="Genomic_DNA"/>
</dbReference>
<reference evidence="4" key="1">
    <citation type="submission" date="2020-12" db="EMBL/GenBank/DDBJ databases">
        <authorList>
            <consortium name="Molecular Ecology Group"/>
        </authorList>
    </citation>
    <scope>NUCLEOTIDE SEQUENCE</scope>
    <source>
        <strain evidence="4">TBG_1078</strain>
    </source>
</reference>
<protein>
    <submittedName>
        <fullName evidence="4">(raccoon dog) hypothetical protein</fullName>
    </submittedName>
</protein>
<dbReference type="InterPro" id="IPR001557">
    <property type="entry name" value="L-lactate/malate_DH"/>
</dbReference>
<dbReference type="Proteomes" id="UP000645828">
    <property type="component" value="Unassembled WGS sequence"/>
</dbReference>
<dbReference type="InterPro" id="IPR036291">
    <property type="entry name" value="NAD(P)-bd_dom_sf"/>
</dbReference>
<dbReference type="PRINTS" id="PR00086">
    <property type="entry name" value="LLDHDRGNASE"/>
</dbReference>
<organism evidence="4 5">
    <name type="scientific">Nyctereutes procyonoides</name>
    <name type="common">Raccoon dog</name>
    <name type="synonym">Canis procyonoides</name>
    <dbReference type="NCBI Taxonomy" id="34880"/>
    <lineage>
        <taxon>Eukaryota</taxon>
        <taxon>Metazoa</taxon>
        <taxon>Chordata</taxon>
        <taxon>Craniata</taxon>
        <taxon>Vertebrata</taxon>
        <taxon>Euteleostomi</taxon>
        <taxon>Mammalia</taxon>
        <taxon>Eutheria</taxon>
        <taxon>Laurasiatheria</taxon>
        <taxon>Carnivora</taxon>
        <taxon>Caniformia</taxon>
        <taxon>Canidae</taxon>
        <taxon>Nyctereutes</taxon>
    </lineage>
</organism>
<proteinExistence type="predicted"/>
<dbReference type="PIRSF" id="PIRSF000102">
    <property type="entry name" value="Lac_mal_DH"/>
    <property type="match status" value="1"/>
</dbReference>
<name>A0A811ZHS5_NYCPR</name>
<dbReference type="GO" id="GO:0004459">
    <property type="term" value="F:L-lactate dehydrogenase (NAD+) activity"/>
    <property type="evidence" value="ECO:0007669"/>
    <property type="project" value="TreeGrafter"/>
</dbReference>
<dbReference type="SUPFAM" id="SSF51735">
    <property type="entry name" value="NAD(P)-binding Rossmann-fold domains"/>
    <property type="match status" value="1"/>
</dbReference>
<feature type="active site" description="Proton acceptor" evidence="1">
    <location>
        <position position="197"/>
    </location>
</feature>
<dbReference type="AlphaFoldDB" id="A0A811ZHS5"/>
<feature type="binding site" evidence="2">
    <location>
        <begin position="40"/>
        <end position="45"/>
    </location>
    <ligand>
        <name>NAD(+)</name>
        <dbReference type="ChEBI" id="CHEBI:57540"/>
    </ligand>
</feature>
<keyword evidence="2" id="KW-0520">NAD</keyword>
<dbReference type="PANTHER" id="PTHR43128">
    <property type="entry name" value="L-2-HYDROXYCARBOXYLATE DEHYDROGENASE (NAD(P)(+))"/>
    <property type="match status" value="1"/>
</dbReference>
<evidence type="ECO:0000256" key="2">
    <source>
        <dbReference type="PIRSR" id="PIRSR000102-3"/>
    </source>
</evidence>
<feature type="binding site" evidence="2">
    <location>
        <begin position="149"/>
        <end position="151"/>
    </location>
    <ligand>
        <name>NAD(+)</name>
        <dbReference type="ChEBI" id="CHEBI:57540"/>
    </ligand>
</feature>
<feature type="binding site" evidence="2">
    <location>
        <position position="65"/>
    </location>
    <ligand>
        <name>NAD(+)</name>
        <dbReference type="ChEBI" id="CHEBI:57540"/>
    </ligand>
</feature>
<evidence type="ECO:0000313" key="5">
    <source>
        <dbReference type="Proteomes" id="UP000645828"/>
    </source>
</evidence>
<dbReference type="InterPro" id="IPR001236">
    <property type="entry name" value="Lactate/malate_DH_N"/>
</dbReference>
<keyword evidence="5" id="KW-1185">Reference proteome</keyword>
<dbReference type="PANTHER" id="PTHR43128:SF8">
    <property type="entry name" value="L-LACTATE DEHYDROGENASE A-LIKE 6B"/>
    <property type="match status" value="1"/>
</dbReference>
<sequence length="275" mass="30682">MALHSCQVTCIPLRETVRCKLIKNFTSKETIHHNKISLIGTESVGMACAISIVLKGLSDELAFVDVDECKLKGETRDVQHGSSFMKMPDIVFNKDDHVTAKPSLVIITAGAHSGKGETHLDVVQRNVSIFKLMISNITQCSPQCKMIIVPNPLNAFSQNRIIGSDCNLDATRFHFFVGQRLISIHSESCHGWVLGEHRDSSVPEWSGVNIAADLTESILKNLRKMHPVSTITKGLCRINENGIANLTKIKLIPEEEVYLRKSAERLWEIQEEIKL</sequence>
<dbReference type="Gene3D" id="3.90.110.10">
    <property type="entry name" value="Lactate dehydrogenase/glycoside hydrolase, family 4, C-terminal"/>
    <property type="match status" value="2"/>
</dbReference>
<dbReference type="SUPFAM" id="SSF56327">
    <property type="entry name" value="LDH C-terminal domain-like"/>
    <property type="match status" value="1"/>
</dbReference>